<keyword evidence="1" id="KW-0472">Membrane</keyword>
<keyword evidence="1" id="KW-1133">Transmembrane helix</keyword>
<dbReference type="EMBL" id="CP002915">
    <property type="protein sequence ID" value="AEK30243.1"/>
    <property type="molecule type" value="Genomic_DNA"/>
</dbReference>
<dbReference type="Proteomes" id="UP000008394">
    <property type="component" value="Chromosome"/>
</dbReference>
<evidence type="ECO:0000256" key="1">
    <source>
        <dbReference type="SAM" id="Phobius"/>
    </source>
</evidence>
<sequence length="172" mass="18039">MCLYGTPSITACSANYQTDCSSRAMGDSCTVWAPDIPAMGVQWSMKKGHACTSLSAGKCGAESAELGSEALVELHLILGGLGFLGGCLAFGLVLLVIGLVGDLLELGIRVVSGLDDLLVLLGNHLGSMVLGTLGALFVTLRLVLLVLLLHAILEFLEMFLDVCHNRFLSSVM</sequence>
<evidence type="ECO:0000313" key="3">
    <source>
        <dbReference type="Proteomes" id="UP000008394"/>
    </source>
</evidence>
<dbReference type="KEGG" id="bnm:BALAC2494_01769"/>
<accession>A0A806FIG8</accession>
<keyword evidence="1" id="KW-0812">Transmembrane</keyword>
<feature type="transmembrane region" description="Helical" evidence="1">
    <location>
        <begin position="124"/>
        <end position="149"/>
    </location>
</feature>
<feature type="transmembrane region" description="Helical" evidence="1">
    <location>
        <begin position="76"/>
        <end position="104"/>
    </location>
</feature>
<name>A0A806FIG8_BIFAN</name>
<organism evidence="2 3">
    <name type="scientific">Bifidobacterium animalis subsp. lactis CNCM I-2494</name>
    <dbReference type="NCBI Taxonomy" id="1042403"/>
    <lineage>
        <taxon>Bacteria</taxon>
        <taxon>Bacillati</taxon>
        <taxon>Actinomycetota</taxon>
        <taxon>Actinomycetes</taxon>
        <taxon>Bifidobacteriales</taxon>
        <taxon>Bifidobacteriaceae</taxon>
        <taxon>Bifidobacterium</taxon>
    </lineage>
</organism>
<reference evidence="2 3" key="1">
    <citation type="journal article" date="2011" name="J. Bacteriol.">
        <title>Genome Sequence of the Probiotic Strain Bifidobacterium animalis subsp. lactis CNCM I-2494.</title>
        <authorList>
            <person name="Chervaux C."/>
            <person name="Grimaldi C."/>
            <person name="Bolotin A."/>
            <person name="Quinquis B."/>
            <person name="Legrain-Raspaud S."/>
            <person name="van Hylckama Vlieg J.E."/>
            <person name="Denariaz G."/>
            <person name="Smokvina T."/>
        </authorList>
    </citation>
    <scope>NUCLEOTIDE SEQUENCE [LARGE SCALE GENOMIC DNA]</scope>
    <source>
        <strain evidence="2 3">CNCM I-2494</strain>
    </source>
</reference>
<evidence type="ECO:0000313" key="2">
    <source>
        <dbReference type="EMBL" id="AEK30243.1"/>
    </source>
</evidence>
<dbReference type="AlphaFoldDB" id="A0A806FIG8"/>
<gene>
    <name evidence="2" type="ORF">BALAC2494_01769</name>
</gene>
<proteinExistence type="predicted"/>
<protein>
    <submittedName>
        <fullName evidence="2">Hypothetical membrane associated protein</fullName>
    </submittedName>
</protein>